<accession>A0A557P4X1</accession>
<dbReference type="InterPro" id="IPR007569">
    <property type="entry name" value="DUF559"/>
</dbReference>
<comment type="caution">
    <text evidence="2">The sequence shown here is derived from an EMBL/GenBank/DDBJ whole genome shotgun (WGS) entry which is preliminary data.</text>
</comment>
<dbReference type="Pfam" id="PF04480">
    <property type="entry name" value="DUF559"/>
    <property type="match status" value="1"/>
</dbReference>
<dbReference type="PANTHER" id="PTHR38590">
    <property type="entry name" value="BLL0828 PROTEIN"/>
    <property type="match status" value="1"/>
</dbReference>
<dbReference type="PANTHER" id="PTHR38590:SF1">
    <property type="entry name" value="BLL0828 PROTEIN"/>
    <property type="match status" value="1"/>
</dbReference>
<reference evidence="2 3" key="1">
    <citation type="submission" date="2019-07" db="EMBL/GenBank/DDBJ databases">
        <title>The draft genome sequence of Vibrio algivorus M1486.</title>
        <authorList>
            <person name="Meng X."/>
        </authorList>
    </citation>
    <scope>NUCLEOTIDE SEQUENCE [LARGE SCALE GENOMIC DNA]</scope>
    <source>
        <strain evidence="2 3">M1486</strain>
    </source>
</reference>
<dbReference type="SUPFAM" id="SSF52980">
    <property type="entry name" value="Restriction endonuclease-like"/>
    <property type="match status" value="1"/>
</dbReference>
<dbReference type="RefSeq" id="WP_144388435.1">
    <property type="nucleotide sequence ID" value="NZ_CANNCB010000011.1"/>
</dbReference>
<keyword evidence="2" id="KW-0540">Nuclease</keyword>
<protein>
    <submittedName>
        <fullName evidence="2">Endonuclease domain-containing protein</fullName>
    </submittedName>
</protein>
<gene>
    <name evidence="2" type="ORF">FOF44_11250</name>
</gene>
<feature type="domain" description="DUF559" evidence="1">
    <location>
        <begin position="9"/>
        <end position="113"/>
    </location>
</feature>
<organism evidence="2 3">
    <name type="scientific">Vibrio algivorus</name>
    <dbReference type="NCBI Taxonomy" id="1667024"/>
    <lineage>
        <taxon>Bacteria</taxon>
        <taxon>Pseudomonadati</taxon>
        <taxon>Pseudomonadota</taxon>
        <taxon>Gammaproteobacteria</taxon>
        <taxon>Vibrionales</taxon>
        <taxon>Vibrionaceae</taxon>
        <taxon>Vibrio</taxon>
    </lineage>
</organism>
<keyword evidence="2" id="KW-0255">Endonuclease</keyword>
<dbReference type="EMBL" id="VMKJ01000023">
    <property type="protein sequence ID" value="TVO35659.1"/>
    <property type="molecule type" value="Genomic_DNA"/>
</dbReference>
<dbReference type="OrthoDB" id="9798754at2"/>
<evidence type="ECO:0000313" key="2">
    <source>
        <dbReference type="EMBL" id="TVO35659.1"/>
    </source>
</evidence>
<dbReference type="Proteomes" id="UP000319828">
    <property type="component" value="Unassembled WGS sequence"/>
</dbReference>
<dbReference type="InterPro" id="IPR011335">
    <property type="entry name" value="Restrct_endonuc-II-like"/>
</dbReference>
<keyword evidence="2" id="KW-0378">Hydrolase</keyword>
<name>A0A557P4X1_9VIBR</name>
<sequence length="122" mass="14640">MGKIYNLQRTKAYRTKLRNNLTPAEKMLWFYIRSYQLGVKFRRQHGIGPYIADFYCPVLNLVIEIDGDSHYDENGIQHDKARTQYFSNNRIEVIRFTNHQVRENLIAVLDRIDFYIKSKLDH</sequence>
<dbReference type="AlphaFoldDB" id="A0A557P4X1"/>
<proteinExistence type="predicted"/>
<evidence type="ECO:0000313" key="3">
    <source>
        <dbReference type="Proteomes" id="UP000319828"/>
    </source>
</evidence>
<dbReference type="Gene3D" id="3.40.960.10">
    <property type="entry name" value="VSR Endonuclease"/>
    <property type="match status" value="1"/>
</dbReference>
<dbReference type="InterPro" id="IPR047216">
    <property type="entry name" value="Endonuclease_DUF559_bact"/>
</dbReference>
<dbReference type="GO" id="GO:0004519">
    <property type="term" value="F:endonuclease activity"/>
    <property type="evidence" value="ECO:0007669"/>
    <property type="project" value="UniProtKB-KW"/>
</dbReference>
<dbReference type="CDD" id="cd01038">
    <property type="entry name" value="Endonuclease_DUF559"/>
    <property type="match status" value="1"/>
</dbReference>
<evidence type="ECO:0000259" key="1">
    <source>
        <dbReference type="Pfam" id="PF04480"/>
    </source>
</evidence>